<keyword evidence="7 17" id="KW-0812">Transmembrane</keyword>
<evidence type="ECO:0000256" key="12">
    <source>
        <dbReference type="ARBA" id="ARBA00022840"/>
    </source>
</evidence>
<dbReference type="InterPro" id="IPR001205">
    <property type="entry name" value="RNA-dir_pol_C"/>
</dbReference>
<evidence type="ECO:0000256" key="1">
    <source>
        <dbReference type="ARBA" id="ARBA00004149"/>
    </source>
</evidence>
<dbReference type="GO" id="GO:0039694">
    <property type="term" value="P:viral RNA genome replication"/>
    <property type="evidence" value="ECO:0007669"/>
    <property type="project" value="InterPro"/>
</dbReference>
<dbReference type="InterPro" id="IPR044067">
    <property type="entry name" value="PCV_3C_PRO"/>
</dbReference>
<feature type="domain" description="SF3 helicase" evidence="19">
    <location>
        <begin position="653"/>
        <end position="816"/>
    </location>
</feature>
<dbReference type="Gene3D" id="1.20.960.20">
    <property type="match status" value="1"/>
</dbReference>
<organism evidence="21">
    <name type="scientific">Yunnan pine nepovirus</name>
    <dbReference type="NCBI Taxonomy" id="3115771"/>
    <lineage>
        <taxon>Viruses</taxon>
        <taxon>Riboviria</taxon>
        <taxon>Orthornavirae</taxon>
        <taxon>Pisuviricota</taxon>
        <taxon>Pisoniviricetes</taxon>
        <taxon>Picornavirales</taxon>
        <taxon>Secoviridae</taxon>
        <taxon>Comovirinae</taxon>
        <taxon>Nepovirus</taxon>
    </lineage>
</organism>
<dbReference type="GO" id="GO:0005524">
    <property type="term" value="F:ATP binding"/>
    <property type="evidence" value="ECO:0007669"/>
    <property type="project" value="UniProtKB-KW"/>
</dbReference>
<dbReference type="Pfam" id="PF00910">
    <property type="entry name" value="RNA_helicase"/>
    <property type="match status" value="1"/>
</dbReference>
<feature type="transmembrane region" description="Helical" evidence="17">
    <location>
        <begin position="422"/>
        <end position="443"/>
    </location>
</feature>
<reference evidence="21" key="2">
    <citation type="journal article" date="2024" name="Arch. Virol.">
        <title>Probing of plant transcriptomes reveals the hidden genetic diversity of the family Secoviridae.</title>
        <authorList>
            <person name="Sidharthan V.K."/>
            <person name="Reddy V."/>
            <person name="Kiran G."/>
            <person name="Rajeswari V."/>
            <person name="Baranwal V.K."/>
            <person name="Kumar M.K."/>
            <person name="Kumar K.S."/>
        </authorList>
    </citation>
    <scope>NUCLEOTIDE SEQUENCE</scope>
    <source>
        <strain evidence="21">Pin yun</strain>
    </source>
</reference>
<keyword evidence="13" id="KW-0693">Viral RNA replication</keyword>
<dbReference type="GO" id="GO:0006508">
    <property type="term" value="P:proteolysis"/>
    <property type="evidence" value="ECO:0007669"/>
    <property type="project" value="UniProtKB-KW"/>
</dbReference>
<keyword evidence="5" id="KW-0645">Protease</keyword>
<dbReference type="PROSITE" id="PS51874">
    <property type="entry name" value="PCV_3C_PRO"/>
    <property type="match status" value="1"/>
</dbReference>
<feature type="transmembrane region" description="Helical" evidence="17">
    <location>
        <begin position="1086"/>
        <end position="1105"/>
    </location>
</feature>
<dbReference type="InterPro" id="IPR043502">
    <property type="entry name" value="DNA/RNA_pol_sf"/>
</dbReference>
<dbReference type="PROSITE" id="PS51218">
    <property type="entry name" value="SF3_HELICASE_2"/>
    <property type="match status" value="1"/>
</dbReference>
<evidence type="ECO:0000256" key="13">
    <source>
        <dbReference type="ARBA" id="ARBA00022953"/>
    </source>
</evidence>
<dbReference type="InterPro" id="IPR000605">
    <property type="entry name" value="Helicase_SF3_ssDNA/RNA_vir"/>
</dbReference>
<dbReference type="Gene3D" id="3.30.70.270">
    <property type="match status" value="1"/>
</dbReference>
<evidence type="ECO:0000259" key="19">
    <source>
        <dbReference type="PROSITE" id="PS51218"/>
    </source>
</evidence>
<evidence type="ECO:0000256" key="10">
    <source>
        <dbReference type="ARBA" id="ARBA00022801"/>
    </source>
</evidence>
<dbReference type="SUPFAM" id="SSF56672">
    <property type="entry name" value="DNA/RNA polymerases"/>
    <property type="match status" value="1"/>
</dbReference>
<evidence type="ECO:0000256" key="5">
    <source>
        <dbReference type="ARBA" id="ARBA00022670"/>
    </source>
</evidence>
<dbReference type="GO" id="GO:0006351">
    <property type="term" value="P:DNA-templated transcription"/>
    <property type="evidence" value="ECO:0007669"/>
    <property type="project" value="InterPro"/>
</dbReference>
<evidence type="ECO:0000256" key="9">
    <source>
        <dbReference type="ARBA" id="ARBA00022741"/>
    </source>
</evidence>
<evidence type="ECO:0000256" key="8">
    <source>
        <dbReference type="ARBA" id="ARBA00022695"/>
    </source>
</evidence>
<evidence type="ECO:0000256" key="17">
    <source>
        <dbReference type="SAM" id="Phobius"/>
    </source>
</evidence>
<dbReference type="PROSITE" id="PS50507">
    <property type="entry name" value="RDRP_SSRNA_POS"/>
    <property type="match status" value="1"/>
</dbReference>
<evidence type="ECO:0000313" key="21">
    <source>
        <dbReference type="EMBL" id="DBA54789.1"/>
    </source>
</evidence>
<keyword evidence="9" id="KW-0547">Nucleotide-binding</keyword>
<evidence type="ECO:0000256" key="2">
    <source>
        <dbReference type="ARBA" id="ARBA00004517"/>
    </source>
</evidence>
<evidence type="ECO:0000256" key="16">
    <source>
        <dbReference type="ARBA" id="ARBA00031919"/>
    </source>
</evidence>
<name>A0AAT9JHL6_9SECO</name>
<comment type="subcellular location">
    <subcellularLocation>
        <location evidence="1">Host endoplasmic reticulum lumen</location>
    </subcellularLocation>
    <subcellularLocation>
        <location evidence="2">Host endoplasmic reticulum membrane</location>
        <topology evidence="2">Single-pass membrane protein</topology>
    </subcellularLocation>
</comment>
<evidence type="ECO:0000256" key="6">
    <source>
        <dbReference type="ARBA" id="ARBA00022679"/>
    </source>
</evidence>
<keyword evidence="4" id="KW-0696">RNA-directed RNA polymerase</keyword>
<accession>A0AAT9JHL6</accession>
<evidence type="ECO:0000256" key="15">
    <source>
        <dbReference type="ARBA" id="ARBA00023184"/>
    </source>
</evidence>
<feature type="domain" description="Peptidase C3" evidence="20">
    <location>
        <begin position="1156"/>
        <end position="1364"/>
    </location>
</feature>
<keyword evidence="15" id="KW-1038">Host endoplasmic reticulum</keyword>
<dbReference type="Pfam" id="PF00680">
    <property type="entry name" value="RdRP_1"/>
    <property type="match status" value="1"/>
</dbReference>
<keyword evidence="14 17" id="KW-1133">Transmembrane helix</keyword>
<dbReference type="InterPro" id="IPR014759">
    <property type="entry name" value="Helicase_SF3_ssRNA_vir"/>
</dbReference>
<feature type="domain" description="RdRp catalytic" evidence="18">
    <location>
        <begin position="1639"/>
        <end position="1767"/>
    </location>
</feature>
<dbReference type="InterPro" id="IPR043128">
    <property type="entry name" value="Rev_trsase/Diguanyl_cyclase"/>
</dbReference>
<dbReference type="GO" id="GO:0003723">
    <property type="term" value="F:RNA binding"/>
    <property type="evidence" value="ECO:0007669"/>
    <property type="project" value="InterPro"/>
</dbReference>
<reference evidence="21" key="1">
    <citation type="submission" date="2023-11" db="EMBL/GenBank/DDBJ databases">
        <authorList>
            <person name="Sidharthan V.K."/>
            <person name="Reddy V."/>
            <person name="Kiran G."/>
            <person name="Rajeswari V."/>
            <person name="Baranwal V.K."/>
        </authorList>
    </citation>
    <scope>NUCLEOTIDE SEQUENCE</scope>
    <source>
        <strain evidence="21">Pin yun</strain>
    </source>
</reference>
<evidence type="ECO:0000256" key="14">
    <source>
        <dbReference type="ARBA" id="ARBA00022989"/>
    </source>
</evidence>
<proteinExistence type="predicted"/>
<keyword evidence="8" id="KW-0548">Nucleotidyltransferase</keyword>
<keyword evidence="17" id="KW-0472">Membrane</keyword>
<feature type="transmembrane region" description="Helical" evidence="17">
    <location>
        <begin position="449"/>
        <end position="473"/>
    </location>
</feature>
<protein>
    <recommendedName>
        <fullName evidence="3">RNA1 polyprotein</fullName>
    </recommendedName>
    <alternativeName>
        <fullName evidence="16">P1</fullName>
    </alternativeName>
</protein>
<evidence type="ECO:0000256" key="7">
    <source>
        <dbReference type="ARBA" id="ARBA00022692"/>
    </source>
</evidence>
<dbReference type="InterPro" id="IPR007094">
    <property type="entry name" value="RNA-dir_pol_PSvirus"/>
</dbReference>
<evidence type="ECO:0000259" key="20">
    <source>
        <dbReference type="PROSITE" id="PS51874"/>
    </source>
</evidence>
<dbReference type="GO" id="GO:0044167">
    <property type="term" value="C:host cell endoplasmic reticulum membrane"/>
    <property type="evidence" value="ECO:0007669"/>
    <property type="project" value="UniProtKB-SubCell"/>
</dbReference>
<sequence>MSYLYEVSLPSWLEKGRAPIVCSSWKEACEVRLQLQLDQAERELTRLAREGRDVFDGIVRFLKNRINPFLVFWEVHLSKGVLRALQSYVERKRERKQHFAQKEMAAKEEQQKKRVKVLIPLIRAARVALRLQAAKEQMQQELLESERAPTQRELSSSRVLFEKWEKKFSYYSQLKARSREERARRTLQRKELQEREAQLGWQGNYCQGEVETGFPTTLALESLAPDLGLGAKRANPICRIIVSAIKMGAARPILAAEIMALAIGRAREWEHLHLLPPFVENLFFLVQYYPEEALAEELKAIRTSVLLQEASSAVAEEKEKLQNLISSSNLRAGYFHKFASRVASAAKTLKDSFMSGCEEAGTRMAEGVFSVVMRVFDSVLGQVKHEMHVAASIMEVMVGRVKSWYMSMVAKVHHTLAILGKYACYGLGLLLGLGLVTLIANILGTGVHATLISIFCTGLLAAFAIKAGAFGGFHRQMLQSISILAQSMFGNPNPTPRADGYSNLRANSLIEQVISGMTAFGTGLAGFSGQSLVQIGKLGAAFHQMKMGKEALKEFATVIMGYLGKCADTITGRESLFFDELSTMLQIDVKGWIKKARHCVEASYYEDPGSEAFKLVVSRLLHDGQRLQIGLNGLPRSLSTDYGTLVATVLRDLKEVHKKGIRAGSANGKRREPFWVYLFGPSHCGKSLCMDAIGMALCKKFDLPYTTTGRNPVDAFFSGYNQQTIVEMDDLSSVVTTPPMEAELIKIVSCKDYPLNMADVEDKPIYFNSPFIISSSNFEDVPAAAGVRDITAYRNRKGCLIEMRRKPGVAFNAEDSTLSSQFAFKDPLTQMWLYQLRDENGRIIPDSQWVDVAEGITIILEKAAVHWETQDKIMAKFYRDKLAVDPLMLSSSAVLKKEVSKAFLEFPLIELEKAGVELESTGFSPRGLYVDKRLFLLQSDFSLKEFPLPSNETPSKCAKEIEYRRELCNYDAVWKQRMQKIFLPRVASENYLNHSSITVSGFLRSLTYGDCSVLSPEELTSTASGIQERVFAAFDLQERVYLRALQIAIDSYREETGFNVYTDSFWAKVVVGLAESRDIIVNNGGGLLMIAAAMLIFIAFGWGFWKLFVGLFTGSMTLAHALSHADAVEVKAQQQSGSQPKGGRARNVPMGTRYSYLRASDNSVLPAANLCVAMFGPRGVFVSAMQYKGKAVMLTRHQSKFFQEGDEVTCDFISSGERKTFRWRTDHIREMPQSEIVLWMAPNLPQLPCQYSDLFLEDAETDLPNDFKMMGYVLWRTNKEDYRRDERDLYARVLKVPLKLTGTVGGERYEHEVPAKIQFHYVARDHDCGMLILCQIGGKMKVVGLLVAGEGPLSWACILPNPHLVPMKAELIYEPGIEMVEDGFAQMGQLTPDVAPTMPKKNNMVMVPISLQVPCAEEVKMPAILTKENPLCPAGLDPPVDAFKKKFSKPMDLLEQNLVDEVCGEILETWYDCESGPLQDISLETAINGVPLGQEQQEMESFVLSTSPGYPYYMEKHPVGSGKGKQPYFEQLEDGKMGIKKGSLADELYKNLEEVSRERVPQLVTIECPKDEILPKRKFGQCRLFEILPLHYNLLLRVKTYALVEFLSNNRHKLPCQVGINPYSREWSHLYQRLLSKNDKAINCDFKAFDGLMTSQLLEAIAKMINAMYQRNGESERSRAQRFNLIMALHGRYALLGRKVMRVNAGIPSGFSLTVIVNSVLNEFLMRYAFKIVVPPVARNRFTELVCLVDYGDDNVSTRKEEVAATYTGENIRKTLATVGVTITDGTDKDASTIEEKEFSQLDFLKRKFRLTESGVVTGPLDRSAIFSSLYWITPSRVKFHASQKACDYSGEVDVVEELLLNVNVALVELYLHGDREEFERVRQFYIRRIPHCVDNMRTWAYCESFHSTQQTGMLKHDPVSVRDHLVDQRFVKFMHCSAEGKSAHMYMDQLGVCGPFYKAQEGDYIVSTQMLRVGESGQHIPLEVGYGAGGLPTKSWVKKFTSPTLLKNAQGYRCLEAITGALEAGQRILFRSEAPYVAGNAALISFAVGQRLGDQRELLIHYRNSIPEGVNGLGAYFDSPVPLAETTSKFYFANEETFAALNDYKVGEVLNIEEATVVQTLNRAVREGKFPVMAATRQKTKCVVAMACSNRMCPHHKVSKETFLAAFEQCWLSRCKSMGNATSKFSGTKLGAEITKDK</sequence>
<evidence type="ECO:0000256" key="3">
    <source>
        <dbReference type="ARBA" id="ARBA00020936"/>
    </source>
</evidence>
<keyword evidence="6" id="KW-0808">Transferase</keyword>
<dbReference type="GO" id="GO:0003724">
    <property type="term" value="F:RNA helicase activity"/>
    <property type="evidence" value="ECO:0007669"/>
    <property type="project" value="InterPro"/>
</dbReference>
<dbReference type="GO" id="GO:0003968">
    <property type="term" value="F:RNA-directed RNA polymerase activity"/>
    <property type="evidence" value="ECO:0007669"/>
    <property type="project" value="UniProtKB-KW"/>
</dbReference>
<dbReference type="GO" id="GO:0004197">
    <property type="term" value="F:cysteine-type endopeptidase activity"/>
    <property type="evidence" value="ECO:0007669"/>
    <property type="project" value="InterPro"/>
</dbReference>
<evidence type="ECO:0000256" key="11">
    <source>
        <dbReference type="ARBA" id="ARBA00022807"/>
    </source>
</evidence>
<dbReference type="EMBL" id="BK065120">
    <property type="protein sequence ID" value="DBA54789.1"/>
    <property type="molecule type" value="Genomic_RNA"/>
</dbReference>
<evidence type="ECO:0000259" key="18">
    <source>
        <dbReference type="PROSITE" id="PS50507"/>
    </source>
</evidence>
<keyword evidence="11" id="KW-0788">Thiol protease</keyword>
<evidence type="ECO:0000256" key="4">
    <source>
        <dbReference type="ARBA" id="ARBA00022484"/>
    </source>
</evidence>
<keyword evidence="12" id="KW-0067">ATP-binding</keyword>
<dbReference type="GO" id="GO:0044166">
    <property type="term" value="C:host cell endoplasmic reticulum lumen"/>
    <property type="evidence" value="ECO:0007669"/>
    <property type="project" value="UniProtKB-SubCell"/>
</dbReference>
<keyword evidence="10" id="KW-0378">Hydrolase</keyword>